<dbReference type="AlphaFoldDB" id="A0A9P4N729"/>
<evidence type="ECO:0000256" key="1">
    <source>
        <dbReference type="SAM" id="MobiDB-lite"/>
    </source>
</evidence>
<feature type="region of interest" description="Disordered" evidence="1">
    <location>
        <begin position="266"/>
        <end position="355"/>
    </location>
</feature>
<feature type="compositionally biased region" description="Low complexity" evidence="1">
    <location>
        <begin position="319"/>
        <end position="340"/>
    </location>
</feature>
<feature type="region of interest" description="Disordered" evidence="1">
    <location>
        <begin position="425"/>
        <end position="509"/>
    </location>
</feature>
<feature type="compositionally biased region" description="Low complexity" evidence="1">
    <location>
        <begin position="168"/>
        <end position="190"/>
    </location>
</feature>
<name>A0A9P4N729_9PLEO</name>
<feature type="compositionally biased region" description="Low complexity" evidence="1">
    <location>
        <begin position="479"/>
        <end position="493"/>
    </location>
</feature>
<comment type="caution">
    <text evidence="2">The sequence shown here is derived from an EMBL/GenBank/DDBJ whole genome shotgun (WGS) entry which is preliminary data.</text>
</comment>
<feature type="region of interest" description="Disordered" evidence="1">
    <location>
        <begin position="384"/>
        <end position="403"/>
    </location>
</feature>
<feature type="region of interest" description="Disordered" evidence="1">
    <location>
        <begin position="149"/>
        <end position="247"/>
    </location>
</feature>
<feature type="compositionally biased region" description="Basic residues" evidence="1">
    <location>
        <begin position="499"/>
        <end position="509"/>
    </location>
</feature>
<dbReference type="EMBL" id="ML986604">
    <property type="protein sequence ID" value="KAF2265619.1"/>
    <property type="molecule type" value="Genomic_DNA"/>
</dbReference>
<protein>
    <submittedName>
        <fullName evidence="2">Uncharacterized protein</fullName>
    </submittedName>
</protein>
<proteinExistence type="predicted"/>
<keyword evidence="3" id="KW-1185">Reference proteome</keyword>
<sequence>MPPWGRPPGGRAGVGRYMEEAEDVYRFQEIDSDDEKNGVMVEPGYQRFSAAKQFNPDELYFNDMDLRAWERRTAELDGMAYGDDYGFQEDEGYYDDGPEVTMSQAEYEELVFQRVLDRIRLARATGEPDVQMTEEELEVYQVRLGLRQRAPAARPQVQTRPVSAPAISGGTNNAVTNTSSSTTKNSSGSTRSKRGQQRTSLFSSRPKKEKPGSRKRASSNATATTNQSNQTYQTSQSGQAPGFVVPDANGQPIFAPINVYAGRLAGEGPLRPSGSPSRSGSRSASLNGRQAPTPPRITPVWDVPGAFPSGSPTRYQRESTPPRQGRPPSSSSRQSSIQDQADLQSNNRSPSGSVQQTVKLVPFPVTDYQHFTAEPYQYQVAGQVAPSVQPPSQSSPQSQYVRRAASGPVENPYMAMPRRVPVPVQRAPAPTAGVQSSYSDPNLPRTSGARPEVSEDDGGILVDVIPEADDKRHTAQTMKSGAKEASGSSSSSSKDSEKRRRAGRTRRKL</sequence>
<gene>
    <name evidence="2" type="ORF">CC78DRAFT_579117</name>
</gene>
<reference evidence="3" key="1">
    <citation type="journal article" date="2020" name="Stud. Mycol.">
        <title>101 Dothideomycetes genomes: A test case for predicting lifestyles and emergence of pathogens.</title>
        <authorList>
            <person name="Haridas S."/>
            <person name="Albert R."/>
            <person name="Binder M."/>
            <person name="Bloem J."/>
            <person name="LaButti K."/>
            <person name="Salamov A."/>
            <person name="Andreopoulos B."/>
            <person name="Baker S."/>
            <person name="Barry K."/>
            <person name="Bills G."/>
            <person name="Bluhm B."/>
            <person name="Cannon C."/>
            <person name="Castanera R."/>
            <person name="Culley D."/>
            <person name="Daum C."/>
            <person name="Ezra D."/>
            <person name="Gonzalez J."/>
            <person name="Henrissat B."/>
            <person name="Kuo A."/>
            <person name="Liang C."/>
            <person name="Lipzen A."/>
            <person name="Lutzoni F."/>
            <person name="Magnuson J."/>
            <person name="Mondo S."/>
            <person name="Nolan M."/>
            <person name="Ohm R."/>
            <person name="Pangilinan J."/>
            <person name="Park H.-J."/>
            <person name="Ramirez L."/>
            <person name="Alfaro M."/>
            <person name="Sun H."/>
            <person name="Tritt A."/>
            <person name="Yoshinaga Y."/>
            <person name="Zwiers L.-H."/>
            <person name="Turgeon B."/>
            <person name="Goodwin S."/>
            <person name="Spatafora J."/>
            <person name="Crous P."/>
            <person name="Grigoriev I."/>
        </authorList>
    </citation>
    <scope>NUCLEOTIDE SEQUENCE [LARGE SCALE GENOMIC DNA]</scope>
    <source>
        <strain evidence="3">CBS 304.66</strain>
    </source>
</reference>
<feature type="compositionally biased region" description="Low complexity" evidence="1">
    <location>
        <begin position="218"/>
        <end position="239"/>
    </location>
</feature>
<dbReference type="Proteomes" id="UP000800093">
    <property type="component" value="Unassembled WGS sequence"/>
</dbReference>
<dbReference type="OrthoDB" id="3932653at2759"/>
<feature type="compositionally biased region" description="Polar residues" evidence="1">
    <location>
        <begin position="341"/>
        <end position="355"/>
    </location>
</feature>
<evidence type="ECO:0000313" key="3">
    <source>
        <dbReference type="Proteomes" id="UP000800093"/>
    </source>
</evidence>
<organism evidence="2 3">
    <name type="scientific">Lojkania enalia</name>
    <dbReference type="NCBI Taxonomy" id="147567"/>
    <lineage>
        <taxon>Eukaryota</taxon>
        <taxon>Fungi</taxon>
        <taxon>Dikarya</taxon>
        <taxon>Ascomycota</taxon>
        <taxon>Pezizomycotina</taxon>
        <taxon>Dothideomycetes</taxon>
        <taxon>Pleosporomycetidae</taxon>
        <taxon>Pleosporales</taxon>
        <taxon>Pleosporales incertae sedis</taxon>
        <taxon>Lojkania</taxon>
    </lineage>
</organism>
<accession>A0A9P4N729</accession>
<feature type="compositionally biased region" description="Low complexity" evidence="1">
    <location>
        <begin position="384"/>
        <end position="399"/>
    </location>
</feature>
<evidence type="ECO:0000313" key="2">
    <source>
        <dbReference type="EMBL" id="KAF2265619.1"/>
    </source>
</evidence>
<feature type="compositionally biased region" description="Basic residues" evidence="1">
    <location>
        <begin position="205"/>
        <end position="217"/>
    </location>
</feature>
<feature type="compositionally biased region" description="Low complexity" evidence="1">
    <location>
        <begin position="268"/>
        <end position="286"/>
    </location>
</feature>